<dbReference type="AlphaFoldDB" id="A0A139HRU8"/>
<keyword evidence="3" id="KW-1185">Reference proteome</keyword>
<sequence>MPANCPLDIPPEHDLFSPNPAMRLSDCTEKLGEYKEKRMNILANATKTQHLQESVRNNAWEEAWSQLKEDLSKA</sequence>
<organism evidence="2 3">
    <name type="scientific">Pseudocercospora eumusae</name>
    <dbReference type="NCBI Taxonomy" id="321146"/>
    <lineage>
        <taxon>Eukaryota</taxon>
        <taxon>Fungi</taxon>
        <taxon>Dikarya</taxon>
        <taxon>Ascomycota</taxon>
        <taxon>Pezizomycotina</taxon>
        <taxon>Dothideomycetes</taxon>
        <taxon>Dothideomycetidae</taxon>
        <taxon>Mycosphaerellales</taxon>
        <taxon>Mycosphaerellaceae</taxon>
        <taxon>Pseudocercospora</taxon>
    </lineage>
</organism>
<dbReference type="OrthoDB" id="10396579at2759"/>
<gene>
    <name evidence="2" type="ORF">AC578_8365</name>
</gene>
<proteinExistence type="predicted"/>
<protein>
    <submittedName>
        <fullName evidence="2">Uncharacterized protein</fullName>
    </submittedName>
</protein>
<accession>A0A139HRU8</accession>
<feature type="region of interest" description="Disordered" evidence="1">
    <location>
        <begin position="1"/>
        <end position="21"/>
    </location>
</feature>
<evidence type="ECO:0000313" key="2">
    <source>
        <dbReference type="EMBL" id="KXT05170.1"/>
    </source>
</evidence>
<evidence type="ECO:0000256" key="1">
    <source>
        <dbReference type="SAM" id="MobiDB-lite"/>
    </source>
</evidence>
<dbReference type="Proteomes" id="UP000070133">
    <property type="component" value="Unassembled WGS sequence"/>
</dbReference>
<comment type="caution">
    <text evidence="2">The sequence shown here is derived from an EMBL/GenBank/DDBJ whole genome shotgun (WGS) entry which is preliminary data.</text>
</comment>
<dbReference type="EMBL" id="LFZN01000014">
    <property type="protein sequence ID" value="KXT05170.1"/>
    <property type="molecule type" value="Genomic_DNA"/>
</dbReference>
<evidence type="ECO:0000313" key="3">
    <source>
        <dbReference type="Proteomes" id="UP000070133"/>
    </source>
</evidence>
<reference evidence="2 3" key="1">
    <citation type="submission" date="2015-07" db="EMBL/GenBank/DDBJ databases">
        <title>Comparative genomics of the Sigatoka disease complex on banana suggests a link between parallel evolutionary changes in Pseudocercospora fijiensis and Pseudocercospora eumusae and increased virulence on the banana host.</title>
        <authorList>
            <person name="Chang T.-C."/>
            <person name="Salvucci A."/>
            <person name="Crous P.W."/>
            <person name="Stergiopoulos I."/>
        </authorList>
    </citation>
    <scope>NUCLEOTIDE SEQUENCE [LARGE SCALE GENOMIC DNA]</scope>
    <source>
        <strain evidence="2 3">CBS 114824</strain>
    </source>
</reference>
<name>A0A139HRU8_9PEZI</name>